<dbReference type="InterPro" id="IPR001054">
    <property type="entry name" value="A/G_cyclase"/>
</dbReference>
<name>A0A7C3Z0T3_9BACT</name>
<feature type="transmembrane region" description="Helical" evidence="1">
    <location>
        <begin position="436"/>
        <end position="458"/>
    </location>
</feature>
<sequence length="633" mass="69574">MNPQSPPASGPRSFSLRAIWLLVAGLTLGVLALSVFRPQLTEFIELKLVDLKFLYRGAVPAGRQLAIVAIDDDSLKSLGRWPWSREVFSRLMQRVKEAQPRVIGLDIIFAEKSDSAVAAAVDRIRQKLAQRGLGSQEVQHLLREEQQAADLDLRLAEQIREGCPTILGFYFKKVGSTVLSSEPPQDLEPTVIQVSTYNLVRRLGQKAKNLPIIGATGVEVNLPVIATAAAGGGYFNMIPDPDGTVRWYPLAVAYGPFVFAPMSLVTLQHFLDNKPLGIAVSRLGVKEVRLGRDTIPVDRYGRFLINYLGPPGSFPTYSAKAVVDGKIPAEALRDKIVLIGATAVGVYDMRVTPFSGVFPGIEIQATVIDNILRQNFLRLPPYHPLPEFLLIIFLGISLGLILPRVSAIWVFSIGLILLASYAAINYALFRCLGINLGLFYPMLEIALVTAGINLQSFLAEEKARASLKKAFQSYVAPSVVEEIIKHPERLRLGGERRELTIFFCDIRGFTTVSESLNPEELALVLQNFLNPMSKIVVKHGGTIDKFMGDAIMALYGVPLHFADHALRACQTAMDMVETLKVLNHKWAGQGRPTLKIGIGINTGWRPWATWDPTPSLITPPSATTSIWRPGSKG</sequence>
<proteinExistence type="predicted"/>
<evidence type="ECO:0000259" key="2">
    <source>
        <dbReference type="PROSITE" id="PS50125"/>
    </source>
</evidence>
<comment type="caution">
    <text evidence="3">The sequence shown here is derived from an EMBL/GenBank/DDBJ whole genome shotgun (WGS) entry which is preliminary data.</text>
</comment>
<dbReference type="Gene3D" id="3.30.70.1230">
    <property type="entry name" value="Nucleotide cyclase"/>
    <property type="match status" value="1"/>
</dbReference>
<dbReference type="PANTHER" id="PTHR43081:SF1">
    <property type="entry name" value="ADENYLATE CYCLASE, TERMINAL-DIFFERENTIATION SPECIFIC"/>
    <property type="match status" value="1"/>
</dbReference>
<dbReference type="Pfam" id="PF00211">
    <property type="entry name" value="Guanylate_cyc"/>
    <property type="match status" value="1"/>
</dbReference>
<protein>
    <submittedName>
        <fullName evidence="3">Adenylate/guanylate cyclase domain-containing protein</fullName>
    </submittedName>
</protein>
<dbReference type="SMART" id="SM00044">
    <property type="entry name" value="CYCc"/>
    <property type="match status" value="1"/>
</dbReference>
<dbReference type="SMART" id="SM01080">
    <property type="entry name" value="CHASE2"/>
    <property type="match status" value="1"/>
</dbReference>
<dbReference type="PANTHER" id="PTHR43081">
    <property type="entry name" value="ADENYLATE CYCLASE, TERMINAL-DIFFERENTIATION SPECIFIC-RELATED"/>
    <property type="match status" value="1"/>
</dbReference>
<dbReference type="GO" id="GO:0006171">
    <property type="term" value="P:cAMP biosynthetic process"/>
    <property type="evidence" value="ECO:0007669"/>
    <property type="project" value="TreeGrafter"/>
</dbReference>
<evidence type="ECO:0000256" key="1">
    <source>
        <dbReference type="SAM" id="Phobius"/>
    </source>
</evidence>
<dbReference type="InterPro" id="IPR007890">
    <property type="entry name" value="CHASE2"/>
</dbReference>
<keyword evidence="1" id="KW-1133">Transmembrane helix</keyword>
<dbReference type="EMBL" id="DTMF01000064">
    <property type="protein sequence ID" value="HGF33245.1"/>
    <property type="molecule type" value="Genomic_DNA"/>
</dbReference>
<feature type="domain" description="Guanylate cyclase" evidence="2">
    <location>
        <begin position="500"/>
        <end position="603"/>
    </location>
</feature>
<feature type="transmembrane region" description="Helical" evidence="1">
    <location>
        <begin position="247"/>
        <end position="267"/>
    </location>
</feature>
<dbReference type="GO" id="GO:0004016">
    <property type="term" value="F:adenylate cyclase activity"/>
    <property type="evidence" value="ECO:0007669"/>
    <property type="project" value="UniProtKB-ARBA"/>
</dbReference>
<dbReference type="SUPFAM" id="SSF55073">
    <property type="entry name" value="Nucleotide cyclase"/>
    <property type="match status" value="1"/>
</dbReference>
<evidence type="ECO:0000313" key="3">
    <source>
        <dbReference type="EMBL" id="HGF33245.1"/>
    </source>
</evidence>
<dbReference type="PROSITE" id="PS50125">
    <property type="entry name" value="GUANYLATE_CYCLASE_2"/>
    <property type="match status" value="1"/>
</dbReference>
<accession>A0A7C3Z0T3</accession>
<feature type="transmembrane region" description="Helical" evidence="1">
    <location>
        <begin position="408"/>
        <end position="429"/>
    </location>
</feature>
<dbReference type="Pfam" id="PF05226">
    <property type="entry name" value="CHASE2"/>
    <property type="match status" value="1"/>
</dbReference>
<reference evidence="3" key="1">
    <citation type="journal article" date="2020" name="mSystems">
        <title>Genome- and Community-Level Interaction Insights into Carbon Utilization and Element Cycling Functions of Hydrothermarchaeota in Hydrothermal Sediment.</title>
        <authorList>
            <person name="Zhou Z."/>
            <person name="Liu Y."/>
            <person name="Xu W."/>
            <person name="Pan J."/>
            <person name="Luo Z.H."/>
            <person name="Li M."/>
        </authorList>
    </citation>
    <scope>NUCLEOTIDE SEQUENCE [LARGE SCALE GENOMIC DNA]</scope>
    <source>
        <strain evidence="3">SpSt-897</strain>
    </source>
</reference>
<dbReference type="InterPro" id="IPR050697">
    <property type="entry name" value="Adenylyl/Guanylyl_Cyclase_3/4"/>
</dbReference>
<dbReference type="InterPro" id="IPR029787">
    <property type="entry name" value="Nucleotide_cyclase"/>
</dbReference>
<keyword evidence="1" id="KW-0472">Membrane</keyword>
<feature type="transmembrane region" description="Helical" evidence="1">
    <location>
        <begin position="18"/>
        <end position="36"/>
    </location>
</feature>
<dbReference type="GO" id="GO:0035556">
    <property type="term" value="P:intracellular signal transduction"/>
    <property type="evidence" value="ECO:0007669"/>
    <property type="project" value="InterPro"/>
</dbReference>
<feature type="transmembrane region" description="Helical" evidence="1">
    <location>
        <begin position="382"/>
        <end position="402"/>
    </location>
</feature>
<dbReference type="CDD" id="cd07302">
    <property type="entry name" value="CHD"/>
    <property type="match status" value="1"/>
</dbReference>
<organism evidence="3">
    <name type="scientific">Desulfobacca acetoxidans</name>
    <dbReference type="NCBI Taxonomy" id="60893"/>
    <lineage>
        <taxon>Bacteria</taxon>
        <taxon>Pseudomonadati</taxon>
        <taxon>Thermodesulfobacteriota</taxon>
        <taxon>Desulfobaccia</taxon>
        <taxon>Desulfobaccales</taxon>
        <taxon>Desulfobaccaceae</taxon>
        <taxon>Desulfobacca</taxon>
    </lineage>
</organism>
<gene>
    <name evidence="3" type="ORF">ENW96_02505</name>
</gene>
<keyword evidence="1" id="KW-0812">Transmembrane</keyword>
<feature type="transmembrane region" description="Helical" evidence="1">
    <location>
        <begin position="210"/>
        <end position="235"/>
    </location>
</feature>
<dbReference type="AlphaFoldDB" id="A0A7C3Z0T3"/>